<dbReference type="RefSeq" id="WP_087639336.1">
    <property type="nucleotide sequence ID" value="NZ_CP147246.1"/>
</dbReference>
<keyword evidence="6" id="KW-1185">Reference proteome</keyword>
<dbReference type="Proteomes" id="UP000196151">
    <property type="component" value="Chromosome"/>
</dbReference>
<dbReference type="Pfam" id="PF06030">
    <property type="entry name" value="WxLIP_PGBD"/>
    <property type="match status" value="1"/>
</dbReference>
<evidence type="ECO:0000259" key="2">
    <source>
        <dbReference type="Pfam" id="PF06030"/>
    </source>
</evidence>
<feature type="domain" description="WxL Interacting Protein peptidoglycan binding" evidence="2">
    <location>
        <begin position="45"/>
        <end position="162"/>
    </location>
</feature>
<feature type="transmembrane region" description="Helical" evidence="1">
    <location>
        <begin position="325"/>
        <end position="348"/>
    </location>
</feature>
<reference evidence="4" key="1">
    <citation type="submission" date="2017-05" db="EMBL/GenBank/DDBJ databases">
        <title>The Genome Sequence of Enterococcus sp. 9D6_DIV0238.</title>
        <authorList>
            <consortium name="The Broad Institute Genomics Platform"/>
            <consortium name="The Broad Institute Genomic Center for Infectious Diseases"/>
            <person name="Earl A."/>
            <person name="Manson A."/>
            <person name="Schwartman J."/>
            <person name="Gilmore M."/>
            <person name="Abouelleil A."/>
            <person name="Cao P."/>
            <person name="Chapman S."/>
            <person name="Cusick C."/>
            <person name="Shea T."/>
            <person name="Young S."/>
            <person name="Neafsey D."/>
            <person name="Nusbaum C."/>
            <person name="Birren B."/>
        </authorList>
    </citation>
    <scope>NUCLEOTIDE SEQUENCE [LARGE SCALE GENOMIC DNA]</scope>
    <source>
        <strain evidence="4">9D6_DIV0238</strain>
    </source>
</reference>
<dbReference type="InterPro" id="IPR010317">
    <property type="entry name" value="WxLIP_PGBD"/>
</dbReference>
<dbReference type="InterPro" id="IPR021759">
    <property type="entry name" value="WxLIP_HBD"/>
</dbReference>
<evidence type="ECO:0000313" key="4">
    <source>
        <dbReference type="EMBL" id="OUZ34627.1"/>
    </source>
</evidence>
<dbReference type="Pfam" id="PF11797">
    <property type="entry name" value="WxLIP_HBD"/>
    <property type="match status" value="1"/>
</dbReference>
<evidence type="ECO:0000256" key="1">
    <source>
        <dbReference type="SAM" id="Phobius"/>
    </source>
</evidence>
<feature type="domain" description="WxL Interacting Protein host binding" evidence="3">
    <location>
        <begin position="175"/>
        <end position="310"/>
    </location>
</feature>
<protein>
    <submittedName>
        <fullName evidence="4">Uncharacterized protein</fullName>
    </submittedName>
</protein>
<evidence type="ECO:0000313" key="6">
    <source>
        <dbReference type="Proteomes" id="UP000196151"/>
    </source>
</evidence>
<dbReference type="AlphaFoldDB" id="A0A200JDI4"/>
<evidence type="ECO:0000259" key="3">
    <source>
        <dbReference type="Pfam" id="PF11797"/>
    </source>
</evidence>
<proteinExistence type="predicted"/>
<reference evidence="5" key="3">
    <citation type="submission" date="2024-03" db="EMBL/GenBank/DDBJ databases">
        <title>The Genome Sequence of Enterococcus sp. DIV0238c.</title>
        <authorList>
            <consortium name="The Broad Institute Genomics Platform"/>
            <consortium name="The Broad Institute Microbial Omics Core"/>
            <consortium name="The Broad Institute Genomic Center for Infectious Diseases"/>
            <person name="Earl A."/>
            <person name="Manson A."/>
            <person name="Gilmore M."/>
            <person name="Schwartman J."/>
            <person name="Shea T."/>
            <person name="Abouelleil A."/>
            <person name="Cao P."/>
            <person name="Chapman S."/>
            <person name="Cusick C."/>
            <person name="Young S."/>
            <person name="Neafsey D."/>
            <person name="Nusbaum C."/>
            <person name="Birren B."/>
        </authorList>
    </citation>
    <scope>NUCLEOTIDE SEQUENCE</scope>
    <source>
        <strain evidence="5">9D6_DIV0238</strain>
    </source>
</reference>
<organism evidence="4">
    <name type="scientific">Candidatus Enterococcus dunnyi</name>
    <dbReference type="NCBI Taxonomy" id="1834192"/>
    <lineage>
        <taxon>Bacteria</taxon>
        <taxon>Bacillati</taxon>
        <taxon>Bacillota</taxon>
        <taxon>Bacilli</taxon>
        <taxon>Lactobacillales</taxon>
        <taxon>Enterococcaceae</taxon>
        <taxon>Enterococcus</taxon>
    </lineage>
</organism>
<keyword evidence="1" id="KW-1133">Transmembrane helix</keyword>
<dbReference type="EMBL" id="NIBQ01000001">
    <property type="protein sequence ID" value="OUZ34627.1"/>
    <property type="molecule type" value="Genomic_DNA"/>
</dbReference>
<name>A0A200JDI4_9ENTE</name>
<sequence length="366" mass="40983">MKVKTLLILTVFMIIQFLTIGGISTYAKEESKEQTAENSAGATGFTYQVIFPENQNSDSGFFDLRMVPGQKQTVEIALKNPSDKEIKVNAKLTGARTNSNGIIEYGPNKFSADKSMKYEFTDIVKTTESVKIKPKSEENLKLNITMPETEFDGIILGGIQLQRESNDEQAVDNGGTMVINKYAYVIGMRLKETDRELPMDMTFVKAYASSPDFRNTVTIDLGNTQAAVLKDLTVEAQIMGEKSDTVLYESKKNKMRMAPNSILNFQVGMAGEAMKAGNYRAHVIATSGEKRWEWTEKFKITQEEADKFNKEAVGLVQNQGIDWKLIAMIVGGVVVLVAVVFIVIRIVMNKKTKAKKRRKKRKNVQK</sequence>
<gene>
    <name evidence="4" type="ORF">A5889_000102</name>
    <name evidence="5" type="ORF">A5889_002712</name>
</gene>
<dbReference type="OrthoDB" id="2148359at2"/>
<dbReference type="EMBL" id="CP147246">
    <property type="protein sequence ID" value="WYJ95164.1"/>
    <property type="molecule type" value="Genomic_DNA"/>
</dbReference>
<keyword evidence="1" id="KW-0472">Membrane</keyword>
<keyword evidence="1" id="KW-0812">Transmembrane</keyword>
<reference evidence="5" key="2">
    <citation type="submission" date="2017-05" db="EMBL/GenBank/DDBJ databases">
        <authorList>
            <consortium name="The Broad Institute Genomics Platform"/>
            <consortium name="The Broad Institute Genomic Center for Infectious Diseases"/>
            <person name="Earl A."/>
            <person name="Manson A."/>
            <person name="Schwartman J."/>
            <person name="Gilmore M."/>
            <person name="Abouelleil A."/>
            <person name="Cao P."/>
            <person name="Chapman S."/>
            <person name="Cusick C."/>
            <person name="Shea T."/>
            <person name="Young S."/>
            <person name="Neafsey D."/>
            <person name="Nusbaum C."/>
            <person name="Birren B."/>
        </authorList>
    </citation>
    <scope>NUCLEOTIDE SEQUENCE</scope>
    <source>
        <strain evidence="5">9D6_DIV0238</strain>
    </source>
</reference>
<evidence type="ECO:0000313" key="5">
    <source>
        <dbReference type="EMBL" id="WYJ95164.1"/>
    </source>
</evidence>
<accession>A0A200JDI4</accession>